<accession>A0A8H4QGX1</accession>
<dbReference type="AlphaFoldDB" id="A0A8H4QGX1"/>
<keyword evidence="1" id="KW-0812">Transmembrane</keyword>
<comment type="caution">
    <text evidence="2">The sequence shown here is derived from an EMBL/GenBank/DDBJ whole genome shotgun (WGS) entry which is preliminary data.</text>
</comment>
<keyword evidence="1" id="KW-1133">Transmembrane helix</keyword>
<evidence type="ECO:0000313" key="2">
    <source>
        <dbReference type="EMBL" id="KAF4610177.1"/>
    </source>
</evidence>
<organism evidence="2 3">
    <name type="scientific">Agrocybe pediades</name>
    <dbReference type="NCBI Taxonomy" id="84607"/>
    <lineage>
        <taxon>Eukaryota</taxon>
        <taxon>Fungi</taxon>
        <taxon>Dikarya</taxon>
        <taxon>Basidiomycota</taxon>
        <taxon>Agaricomycotina</taxon>
        <taxon>Agaricomycetes</taxon>
        <taxon>Agaricomycetidae</taxon>
        <taxon>Agaricales</taxon>
        <taxon>Agaricineae</taxon>
        <taxon>Strophariaceae</taxon>
        <taxon>Agrocybe</taxon>
    </lineage>
</organism>
<feature type="transmembrane region" description="Helical" evidence="1">
    <location>
        <begin position="165"/>
        <end position="186"/>
    </location>
</feature>
<dbReference type="EMBL" id="JAACJL010000059">
    <property type="protein sequence ID" value="KAF4610177.1"/>
    <property type="molecule type" value="Genomic_DNA"/>
</dbReference>
<keyword evidence="3" id="KW-1185">Reference proteome</keyword>
<evidence type="ECO:0000256" key="1">
    <source>
        <dbReference type="SAM" id="Phobius"/>
    </source>
</evidence>
<proteinExistence type="predicted"/>
<name>A0A8H4QGX1_9AGAR</name>
<dbReference type="Proteomes" id="UP000521872">
    <property type="component" value="Unassembled WGS sequence"/>
</dbReference>
<gene>
    <name evidence="2" type="ORF">D9613_010271</name>
</gene>
<protein>
    <submittedName>
        <fullName evidence="2">Uncharacterized protein</fullName>
    </submittedName>
</protein>
<keyword evidence="1" id="KW-0472">Membrane</keyword>
<feature type="transmembrane region" description="Helical" evidence="1">
    <location>
        <begin position="85"/>
        <end position="106"/>
    </location>
</feature>
<reference evidence="2 3" key="1">
    <citation type="submission" date="2019-12" db="EMBL/GenBank/DDBJ databases">
        <authorList>
            <person name="Floudas D."/>
            <person name="Bentzer J."/>
            <person name="Ahren D."/>
            <person name="Johansson T."/>
            <person name="Persson P."/>
            <person name="Tunlid A."/>
        </authorList>
    </citation>
    <scope>NUCLEOTIDE SEQUENCE [LARGE SCALE GENOMIC DNA]</scope>
    <source>
        <strain evidence="2 3">CBS 102.39</strain>
    </source>
</reference>
<sequence length="196" mass="22277">MVPRPERLSGSALNDIALAEGEVVREQGPICAGRFFEFMFQRVTYYWVALVFQIAQTGLAVAGCVIIRANLYMELNSYLFTKRQTFYIITALSTGILIYLIYITFCHYFKSPDSREEGMNAGKHYQISNRCAWANVVCLILLRIMRENIPWKPESPPLPILYNSIAPLLFASQLLCLLACFAASNFKTHRSIACSR</sequence>
<evidence type="ECO:0000313" key="3">
    <source>
        <dbReference type="Proteomes" id="UP000521872"/>
    </source>
</evidence>
<feature type="transmembrane region" description="Helical" evidence="1">
    <location>
        <begin position="44"/>
        <end position="73"/>
    </location>
</feature>